<proteinExistence type="inferred from homology"/>
<evidence type="ECO:0000256" key="2">
    <source>
        <dbReference type="ARBA" id="ARBA00035880"/>
    </source>
</evidence>
<comment type="similarity">
    <text evidence="4">Belongs to the YigI thioesterase family.</text>
</comment>
<evidence type="ECO:0000256" key="3">
    <source>
        <dbReference type="ARBA" id="ARBA00036002"/>
    </source>
</evidence>
<feature type="domain" description="Thioesterase" evidence="8">
    <location>
        <begin position="52"/>
        <end position="124"/>
    </location>
</feature>
<protein>
    <recommendedName>
        <fullName evidence="6">Medium/long-chain acyl-CoA thioesterase YigI</fullName>
        <ecNumber evidence="5">3.1.2.20</ecNumber>
    </recommendedName>
</protein>
<evidence type="ECO:0000313" key="10">
    <source>
        <dbReference type="Proteomes" id="UP000187412"/>
    </source>
</evidence>
<name>A0ABX3GUH2_PAEBO</name>
<dbReference type="PANTHER" id="PTHR43240">
    <property type="entry name" value="1,4-DIHYDROXY-2-NAPHTHOYL-COA THIOESTERASE 1"/>
    <property type="match status" value="1"/>
</dbReference>
<dbReference type="CDD" id="cd03443">
    <property type="entry name" value="PaaI_thioesterase"/>
    <property type="match status" value="1"/>
</dbReference>
<dbReference type="InterPro" id="IPR006683">
    <property type="entry name" value="Thioestr_dom"/>
</dbReference>
<dbReference type="Pfam" id="PF03061">
    <property type="entry name" value="4HBT"/>
    <property type="match status" value="1"/>
</dbReference>
<dbReference type="Proteomes" id="UP000187412">
    <property type="component" value="Unassembled WGS sequence"/>
</dbReference>
<comment type="catalytic activity">
    <reaction evidence="7">
        <text>a medium-chain fatty acyl-CoA + H2O = a medium-chain fatty acid + CoA + H(+)</text>
        <dbReference type="Rhea" id="RHEA:68184"/>
        <dbReference type="ChEBI" id="CHEBI:15377"/>
        <dbReference type="ChEBI" id="CHEBI:15378"/>
        <dbReference type="ChEBI" id="CHEBI:57287"/>
        <dbReference type="ChEBI" id="CHEBI:59558"/>
        <dbReference type="ChEBI" id="CHEBI:90546"/>
    </reaction>
</comment>
<dbReference type="EC" id="3.1.2.20" evidence="5"/>
<keyword evidence="10" id="KW-1185">Reference proteome</keyword>
<dbReference type="InterPro" id="IPR029069">
    <property type="entry name" value="HotDog_dom_sf"/>
</dbReference>
<dbReference type="SUPFAM" id="SSF54637">
    <property type="entry name" value="Thioesterase/thiol ester dehydrase-isomerase"/>
    <property type="match status" value="1"/>
</dbReference>
<evidence type="ECO:0000256" key="6">
    <source>
        <dbReference type="ARBA" id="ARBA00040062"/>
    </source>
</evidence>
<accession>A0ABX3GUH2</accession>
<dbReference type="NCBIfam" id="TIGR00369">
    <property type="entry name" value="unchar_dom_1"/>
    <property type="match status" value="1"/>
</dbReference>
<gene>
    <name evidence="9" type="ORF">BSK56_31760</name>
</gene>
<evidence type="ECO:0000259" key="8">
    <source>
        <dbReference type="Pfam" id="PF03061"/>
    </source>
</evidence>
<dbReference type="PANTHER" id="PTHR43240:SF20">
    <property type="entry name" value="MEDIUM_LONG-CHAIN ACYL-COA THIOESTERASE YIGI"/>
    <property type="match status" value="1"/>
</dbReference>
<dbReference type="EMBL" id="MPTB01000074">
    <property type="protein sequence ID" value="OMD36956.1"/>
    <property type="molecule type" value="Genomic_DNA"/>
</dbReference>
<comment type="catalytic activity">
    <reaction evidence="2">
        <text>a fatty acyl-CoA + H2O = a fatty acid + CoA + H(+)</text>
        <dbReference type="Rhea" id="RHEA:16781"/>
        <dbReference type="ChEBI" id="CHEBI:15377"/>
        <dbReference type="ChEBI" id="CHEBI:15378"/>
        <dbReference type="ChEBI" id="CHEBI:28868"/>
        <dbReference type="ChEBI" id="CHEBI:57287"/>
        <dbReference type="ChEBI" id="CHEBI:77636"/>
        <dbReference type="EC" id="3.1.2.20"/>
    </reaction>
</comment>
<evidence type="ECO:0000256" key="4">
    <source>
        <dbReference type="ARBA" id="ARBA00038381"/>
    </source>
</evidence>
<dbReference type="InterPro" id="IPR003736">
    <property type="entry name" value="PAAI_dom"/>
</dbReference>
<evidence type="ECO:0000313" key="9">
    <source>
        <dbReference type="EMBL" id="OMD36956.1"/>
    </source>
</evidence>
<dbReference type="Gene3D" id="3.10.129.10">
    <property type="entry name" value="Hotdog Thioesterase"/>
    <property type="match status" value="1"/>
</dbReference>
<comment type="catalytic activity">
    <reaction evidence="3">
        <text>a long-chain fatty acyl-CoA + H2O = a long-chain fatty acid + CoA + H(+)</text>
        <dbReference type="Rhea" id="RHEA:67680"/>
        <dbReference type="ChEBI" id="CHEBI:15377"/>
        <dbReference type="ChEBI" id="CHEBI:15378"/>
        <dbReference type="ChEBI" id="CHEBI:57287"/>
        <dbReference type="ChEBI" id="CHEBI:57560"/>
        <dbReference type="ChEBI" id="CHEBI:83139"/>
    </reaction>
</comment>
<evidence type="ECO:0000256" key="7">
    <source>
        <dbReference type="ARBA" id="ARBA00048062"/>
    </source>
</evidence>
<sequence length="135" mass="14884">MKDVINREQIETLLRSSAYHRFLDVQVEELSEESITILLPDNDLFVTGDAEYIHGGIIATLIDIAGYFAVHRKVNLPTPTIDLRIDYLRPAAPGVLRAKANLVKLGRTVSLADISVTDHTGKEVAVGRGLFSSKQ</sequence>
<dbReference type="RefSeq" id="WP_076114376.1">
    <property type="nucleotide sequence ID" value="NZ_MPTB01000074.1"/>
</dbReference>
<keyword evidence="1" id="KW-0378">Hydrolase</keyword>
<reference evidence="9 10" key="1">
    <citation type="submission" date="2016-10" db="EMBL/GenBank/DDBJ databases">
        <title>Paenibacillus species isolates.</title>
        <authorList>
            <person name="Beno S.M."/>
        </authorList>
    </citation>
    <scope>NUCLEOTIDE SEQUENCE [LARGE SCALE GENOMIC DNA]</scope>
    <source>
        <strain evidence="9 10">FSL H7-0744</strain>
    </source>
</reference>
<evidence type="ECO:0000256" key="1">
    <source>
        <dbReference type="ARBA" id="ARBA00022801"/>
    </source>
</evidence>
<organism evidence="9 10">
    <name type="scientific">Paenibacillus borealis</name>
    <dbReference type="NCBI Taxonomy" id="160799"/>
    <lineage>
        <taxon>Bacteria</taxon>
        <taxon>Bacillati</taxon>
        <taxon>Bacillota</taxon>
        <taxon>Bacilli</taxon>
        <taxon>Bacillales</taxon>
        <taxon>Paenibacillaceae</taxon>
        <taxon>Paenibacillus</taxon>
    </lineage>
</organism>
<comment type="caution">
    <text evidence="9">The sequence shown here is derived from an EMBL/GenBank/DDBJ whole genome shotgun (WGS) entry which is preliminary data.</text>
</comment>
<evidence type="ECO:0000256" key="5">
    <source>
        <dbReference type="ARBA" id="ARBA00038894"/>
    </source>
</evidence>